<dbReference type="Gene3D" id="3.40.1440.10">
    <property type="entry name" value="GIY-YIG endonuclease"/>
    <property type="match status" value="1"/>
</dbReference>
<dbReference type="Proteomes" id="UP000094626">
    <property type="component" value="Chromosome"/>
</dbReference>
<feature type="domain" description="GIY-YIG" evidence="2">
    <location>
        <begin position="5"/>
        <end position="81"/>
    </location>
</feature>
<dbReference type="SMART" id="SM00465">
    <property type="entry name" value="GIYc"/>
    <property type="match status" value="1"/>
</dbReference>
<reference evidence="4 5" key="1">
    <citation type="submission" date="2014-03" db="EMBL/GenBank/DDBJ databases">
        <title>Whole genome sequence of Novosphingobium resinovorum KF1.</title>
        <authorList>
            <person name="Gan H.M."/>
            <person name="Gan H.Y."/>
            <person name="Chew T.H."/>
            <person name="Savka M.A."/>
        </authorList>
    </citation>
    <scope>NUCLEOTIDE SEQUENCE [LARGE SCALE GENOMIC DNA]</scope>
    <source>
        <strain evidence="4 5">KF1</strain>
    </source>
</reference>
<dbReference type="RefSeq" id="WP_036529909.1">
    <property type="nucleotide sequence ID" value="NZ_BSFC01000002.1"/>
</dbReference>
<dbReference type="GO" id="GO:0004519">
    <property type="term" value="F:endonuclease activity"/>
    <property type="evidence" value="ECO:0007669"/>
    <property type="project" value="UniProtKB-KW"/>
</dbReference>
<evidence type="ECO:0000313" key="3">
    <source>
        <dbReference type="EMBL" id="AOR77972.1"/>
    </source>
</evidence>
<dbReference type="InterPro" id="IPR035901">
    <property type="entry name" value="GIY-YIG_endonuc_sf"/>
</dbReference>
<dbReference type="EMBL" id="CP017075">
    <property type="protein sequence ID" value="AOR77972.1"/>
    <property type="molecule type" value="Genomic_DNA"/>
</dbReference>
<keyword evidence="6" id="KW-1185">Reference proteome</keyword>
<dbReference type="eggNOG" id="COG2827">
    <property type="taxonomic scope" value="Bacteria"/>
</dbReference>
<dbReference type="KEGG" id="nre:BES08_15355"/>
<dbReference type="PANTHER" id="PTHR34477:SF5">
    <property type="entry name" value="BSL5627 PROTEIN"/>
    <property type="match status" value="1"/>
</dbReference>
<reference evidence="6" key="3">
    <citation type="journal article" date="2017" name="J. Biotechnol.">
        <title>Complete genome sequence of Novosphingobium resinovorum SA1, a versatile xenobiotic-degrading bacterium capable of utilizing sulfanilic acid.</title>
        <authorList>
            <person name="Hegedus B."/>
            <person name="Kos P.B."/>
            <person name="Balint B."/>
            <person name="Maroti G."/>
            <person name="Gan H.M."/>
            <person name="Perei K."/>
            <person name="Rakhely G."/>
        </authorList>
    </citation>
    <scope>NUCLEOTIDE SEQUENCE [LARGE SCALE GENOMIC DNA]</scope>
    <source>
        <strain evidence="6">SA1</strain>
    </source>
</reference>
<dbReference type="Proteomes" id="UP000024329">
    <property type="component" value="Unassembled WGS sequence"/>
</dbReference>
<evidence type="ECO:0000313" key="4">
    <source>
        <dbReference type="EMBL" id="EZP72550.1"/>
    </source>
</evidence>
<dbReference type="OrthoDB" id="287318at2"/>
<keyword evidence="4" id="KW-0378">Hydrolase</keyword>
<dbReference type="EMBL" id="JFYZ01000052">
    <property type="protein sequence ID" value="EZP72550.1"/>
    <property type="molecule type" value="Genomic_DNA"/>
</dbReference>
<evidence type="ECO:0000313" key="5">
    <source>
        <dbReference type="Proteomes" id="UP000024329"/>
    </source>
</evidence>
<dbReference type="PANTHER" id="PTHR34477">
    <property type="entry name" value="UPF0213 PROTEIN YHBQ"/>
    <property type="match status" value="1"/>
</dbReference>
<accession>A0A031JIK4</accession>
<evidence type="ECO:0000256" key="1">
    <source>
        <dbReference type="ARBA" id="ARBA00007435"/>
    </source>
</evidence>
<dbReference type="PROSITE" id="PS50164">
    <property type="entry name" value="GIY_YIG"/>
    <property type="match status" value="1"/>
</dbReference>
<dbReference type="InterPro" id="IPR050190">
    <property type="entry name" value="UPF0213_domain"/>
</dbReference>
<dbReference type="PATRIC" id="fig|158500.4.peg.5174"/>
<keyword evidence="4" id="KW-0540">Nuclease</keyword>
<organism evidence="4 5">
    <name type="scientific">Novosphingobium resinovorum</name>
    <dbReference type="NCBI Taxonomy" id="158500"/>
    <lineage>
        <taxon>Bacteria</taxon>
        <taxon>Pseudomonadati</taxon>
        <taxon>Pseudomonadota</taxon>
        <taxon>Alphaproteobacteria</taxon>
        <taxon>Sphingomonadales</taxon>
        <taxon>Sphingomonadaceae</taxon>
        <taxon>Novosphingobium</taxon>
    </lineage>
</organism>
<comment type="similarity">
    <text evidence="1">Belongs to the UPF0213 family.</text>
</comment>
<gene>
    <name evidence="3" type="ORF">BES08_15355</name>
    <name evidence="4" type="ORF">BV97_05096</name>
</gene>
<dbReference type="STRING" id="158500.BES08_15355"/>
<evidence type="ECO:0000259" key="2">
    <source>
        <dbReference type="PROSITE" id="PS50164"/>
    </source>
</evidence>
<dbReference type="Pfam" id="PF01541">
    <property type="entry name" value="GIY-YIG"/>
    <property type="match status" value="1"/>
</dbReference>
<dbReference type="InterPro" id="IPR000305">
    <property type="entry name" value="GIY-YIG_endonuc"/>
</dbReference>
<dbReference type="SUPFAM" id="SSF82771">
    <property type="entry name" value="GIY-YIG endonuclease"/>
    <property type="match status" value="1"/>
</dbReference>
<dbReference type="AlphaFoldDB" id="A0A031JIK4"/>
<dbReference type="CDD" id="cd10448">
    <property type="entry name" value="GIY-YIG_unchar_3"/>
    <property type="match status" value="1"/>
</dbReference>
<protein>
    <submittedName>
        <fullName evidence="3 4">Endonuclease</fullName>
    </submittedName>
</protein>
<evidence type="ECO:0000313" key="6">
    <source>
        <dbReference type="Proteomes" id="UP000094626"/>
    </source>
</evidence>
<proteinExistence type="inferred from homology"/>
<sequence>MRETFDPCTYLLASHRNGTLYVGVTSNLLRRLHQHREGLIEGFTSDYGVHRLVWFERHATIESAILREKRIKTWNRAWKLALIEQANPDWRDLAVDFGFVPLPPPRIVRG</sequence>
<reference evidence="3" key="2">
    <citation type="submission" date="2016-08" db="EMBL/GenBank/DDBJ databases">
        <authorList>
            <person name="Seilhamer J.J."/>
        </authorList>
    </citation>
    <scope>NUCLEOTIDE SEQUENCE [LARGE SCALE GENOMIC DNA]</scope>
    <source>
        <strain evidence="3">SA1</strain>
    </source>
</reference>
<keyword evidence="4" id="KW-0255">Endonuclease</keyword>
<name>A0A031JIK4_9SPHN</name>